<keyword evidence="4" id="KW-1185">Reference proteome</keyword>
<dbReference type="Pfam" id="PF00403">
    <property type="entry name" value="HMA"/>
    <property type="match status" value="1"/>
</dbReference>
<evidence type="ECO:0000256" key="1">
    <source>
        <dbReference type="ARBA" id="ARBA00004170"/>
    </source>
</evidence>
<proteinExistence type="predicted"/>
<comment type="caution">
    <text evidence="3">The sequence shown here is derived from an EMBL/GenBank/DDBJ whole genome shotgun (WGS) entry which is preliminary data.</text>
</comment>
<evidence type="ECO:0000259" key="2">
    <source>
        <dbReference type="Pfam" id="PF00403"/>
    </source>
</evidence>
<dbReference type="SUPFAM" id="SSF55008">
    <property type="entry name" value="HMA, heavy metal-associated domain"/>
    <property type="match status" value="1"/>
</dbReference>
<dbReference type="InterPro" id="IPR006121">
    <property type="entry name" value="HMA_dom"/>
</dbReference>
<evidence type="ECO:0000313" key="4">
    <source>
        <dbReference type="Proteomes" id="UP001604336"/>
    </source>
</evidence>
<dbReference type="InterPro" id="IPR036163">
    <property type="entry name" value="HMA_dom_sf"/>
</dbReference>
<organism evidence="3 4">
    <name type="scientific">Abeliophyllum distichum</name>
    <dbReference type="NCBI Taxonomy" id="126358"/>
    <lineage>
        <taxon>Eukaryota</taxon>
        <taxon>Viridiplantae</taxon>
        <taxon>Streptophyta</taxon>
        <taxon>Embryophyta</taxon>
        <taxon>Tracheophyta</taxon>
        <taxon>Spermatophyta</taxon>
        <taxon>Magnoliopsida</taxon>
        <taxon>eudicotyledons</taxon>
        <taxon>Gunneridae</taxon>
        <taxon>Pentapetalae</taxon>
        <taxon>asterids</taxon>
        <taxon>lamiids</taxon>
        <taxon>Lamiales</taxon>
        <taxon>Oleaceae</taxon>
        <taxon>Forsythieae</taxon>
        <taxon>Abeliophyllum</taxon>
    </lineage>
</organism>
<dbReference type="EMBL" id="JBFOLK010000008">
    <property type="protein sequence ID" value="KAL2490698.1"/>
    <property type="molecule type" value="Genomic_DNA"/>
</dbReference>
<comment type="subcellular location">
    <subcellularLocation>
        <location evidence="1">Membrane</location>
        <topology evidence="1">Peripheral membrane protein</topology>
    </subcellularLocation>
</comment>
<dbReference type="Gene3D" id="3.30.70.100">
    <property type="match status" value="1"/>
</dbReference>
<name>A0ABD1RQK9_9LAMI</name>
<dbReference type="AlphaFoldDB" id="A0ABD1RQK9"/>
<dbReference type="Proteomes" id="UP001604336">
    <property type="component" value="Unassembled WGS sequence"/>
</dbReference>
<feature type="domain" description="HMA" evidence="2">
    <location>
        <begin position="8"/>
        <end position="32"/>
    </location>
</feature>
<accession>A0ABD1RQK9</accession>
<evidence type="ECO:0000313" key="3">
    <source>
        <dbReference type="EMBL" id="KAL2490698.1"/>
    </source>
</evidence>
<gene>
    <name evidence="3" type="ORF">Adt_26326</name>
</gene>
<dbReference type="GO" id="GO:0016020">
    <property type="term" value="C:membrane"/>
    <property type="evidence" value="ECO:0007669"/>
    <property type="project" value="UniProtKB-SubCell"/>
</dbReference>
<protein>
    <submittedName>
        <fullName evidence="3">Heavy metal transport/detoxification superfamily protein</fullName>
    </submittedName>
</protein>
<dbReference type="GO" id="GO:0009626">
    <property type="term" value="P:plant-type hypersensitive response"/>
    <property type="evidence" value="ECO:0007669"/>
    <property type="project" value="UniProtKB-KW"/>
</dbReference>
<sequence>MSIVERLVHMDCKGCEKRIQRAISKLHGVDSLGFLNKLEEVAEKLSFGHFHTTTNTMPAQLSILDESNFTSSYNYYMHGQNESIHGYFPDLPFPTTIDDRITYSVSEENVHACTIM</sequence>
<dbReference type="CDD" id="cd00371">
    <property type="entry name" value="HMA"/>
    <property type="match status" value="1"/>
</dbReference>
<reference evidence="4" key="1">
    <citation type="submission" date="2024-07" db="EMBL/GenBank/DDBJ databases">
        <title>Two chromosome-level genome assemblies of Korean endemic species Abeliophyllum distichum and Forsythia ovata (Oleaceae).</title>
        <authorList>
            <person name="Jang H."/>
        </authorList>
    </citation>
    <scope>NUCLEOTIDE SEQUENCE [LARGE SCALE GENOMIC DNA]</scope>
</reference>